<dbReference type="RefSeq" id="WP_179751227.1">
    <property type="nucleotide sequence ID" value="NZ_JACCBU010000001.1"/>
</dbReference>
<organism evidence="2 3">
    <name type="scientific">Microlunatus parietis</name>
    <dbReference type="NCBI Taxonomy" id="682979"/>
    <lineage>
        <taxon>Bacteria</taxon>
        <taxon>Bacillati</taxon>
        <taxon>Actinomycetota</taxon>
        <taxon>Actinomycetes</taxon>
        <taxon>Propionibacteriales</taxon>
        <taxon>Propionibacteriaceae</taxon>
        <taxon>Microlunatus</taxon>
    </lineage>
</organism>
<gene>
    <name evidence="2" type="ORF">BKA15_002550</name>
</gene>
<reference evidence="2 3" key="1">
    <citation type="submission" date="2020-07" db="EMBL/GenBank/DDBJ databases">
        <title>Sequencing the genomes of 1000 actinobacteria strains.</title>
        <authorList>
            <person name="Klenk H.-P."/>
        </authorList>
    </citation>
    <scope>NUCLEOTIDE SEQUENCE [LARGE SCALE GENOMIC DNA]</scope>
    <source>
        <strain evidence="2 3">DSM 22083</strain>
    </source>
</reference>
<accession>A0A7Y9LCS5</accession>
<dbReference type="InterPro" id="IPR016181">
    <property type="entry name" value="Acyl_CoA_acyltransferase"/>
</dbReference>
<dbReference type="AlphaFoldDB" id="A0A7Y9LCS5"/>
<dbReference type="InterPro" id="IPR052523">
    <property type="entry name" value="Trichothecene_AcTrans"/>
</dbReference>
<dbReference type="Proteomes" id="UP000569914">
    <property type="component" value="Unassembled WGS sequence"/>
</dbReference>
<dbReference type="Pfam" id="PF13508">
    <property type="entry name" value="Acetyltransf_7"/>
    <property type="match status" value="1"/>
</dbReference>
<evidence type="ECO:0000259" key="1">
    <source>
        <dbReference type="PROSITE" id="PS51186"/>
    </source>
</evidence>
<comment type="caution">
    <text evidence="2">The sequence shown here is derived from an EMBL/GenBank/DDBJ whole genome shotgun (WGS) entry which is preliminary data.</text>
</comment>
<dbReference type="InterPro" id="IPR000182">
    <property type="entry name" value="GNAT_dom"/>
</dbReference>
<proteinExistence type="predicted"/>
<keyword evidence="3" id="KW-1185">Reference proteome</keyword>
<protein>
    <submittedName>
        <fullName evidence="2">GNAT superfamily N-acetyltransferase</fullName>
    </submittedName>
</protein>
<dbReference type="EMBL" id="JACCBU010000001">
    <property type="protein sequence ID" value="NYE71221.1"/>
    <property type="molecule type" value="Genomic_DNA"/>
</dbReference>
<dbReference type="GO" id="GO:0016747">
    <property type="term" value="F:acyltransferase activity, transferring groups other than amino-acyl groups"/>
    <property type="evidence" value="ECO:0007669"/>
    <property type="project" value="InterPro"/>
</dbReference>
<dbReference type="PANTHER" id="PTHR42791">
    <property type="entry name" value="GNAT FAMILY ACETYLTRANSFERASE"/>
    <property type="match status" value="1"/>
</dbReference>
<keyword evidence="2" id="KW-0808">Transferase</keyword>
<sequence>MPAPLTVRRATDADRDPVINAFGRCTDEEVTSWVMAGESDASFRDSQVPLIIDSALKQDEVWIAGAGPDIWAVAIWQRVDSLDRFRADADQARELHRQNPDFAPFRRLAAVTAYLAEAHPQHFPHLYLQVMVTVPERRGHGAGGALLDTRLALLEAEGSPAFLEASTERSARLYSRHGFRRDSRPHTLPEGGPTLIPMWFRLP</sequence>
<dbReference type="SUPFAM" id="SSF55729">
    <property type="entry name" value="Acyl-CoA N-acyltransferases (Nat)"/>
    <property type="match status" value="1"/>
</dbReference>
<name>A0A7Y9LCS5_9ACTN</name>
<evidence type="ECO:0000313" key="2">
    <source>
        <dbReference type="EMBL" id="NYE71221.1"/>
    </source>
</evidence>
<dbReference type="Gene3D" id="3.40.630.30">
    <property type="match status" value="1"/>
</dbReference>
<dbReference type="PROSITE" id="PS51186">
    <property type="entry name" value="GNAT"/>
    <property type="match status" value="1"/>
</dbReference>
<feature type="domain" description="N-acetyltransferase" evidence="1">
    <location>
        <begin position="5"/>
        <end position="203"/>
    </location>
</feature>
<dbReference type="PANTHER" id="PTHR42791:SF1">
    <property type="entry name" value="N-ACETYLTRANSFERASE DOMAIN-CONTAINING PROTEIN"/>
    <property type="match status" value="1"/>
</dbReference>
<evidence type="ECO:0000313" key="3">
    <source>
        <dbReference type="Proteomes" id="UP000569914"/>
    </source>
</evidence>